<protein>
    <recommendedName>
        <fullName evidence="3">PIN domain-containing protein</fullName>
    </recommendedName>
</protein>
<evidence type="ECO:0000313" key="2">
    <source>
        <dbReference type="Proteomes" id="UP001554567"/>
    </source>
</evidence>
<reference evidence="1 2" key="1">
    <citation type="submission" date="2024-07" db="EMBL/GenBank/DDBJ databases">
        <authorList>
            <person name="Dulla G.F.J."/>
            <person name="Delorm J.G."/>
        </authorList>
    </citation>
    <scope>NUCLEOTIDE SEQUENCE [LARGE SCALE GENOMIC DNA]</scope>
    <source>
        <strain evidence="1 2">JGD 233</strain>
    </source>
</reference>
<name>A0ABV3MWK6_9GAMM</name>
<evidence type="ECO:0000313" key="1">
    <source>
        <dbReference type="EMBL" id="MEW5287929.1"/>
    </source>
</evidence>
<gene>
    <name evidence="1" type="ORF">ABW286_01750</name>
</gene>
<sequence>MIHSPYPVVLDACVIYPSLLRDVLIYSGLKGLYQPKWTAIIQDEWQRNLKPGVSVEKYLEALKKQGLNLTVKELKMYHSII</sequence>
<organism evidence="1 2">
    <name type="scientific">Erwinia papayae</name>
    <dbReference type="NCBI Taxonomy" id="206499"/>
    <lineage>
        <taxon>Bacteria</taxon>
        <taxon>Pseudomonadati</taxon>
        <taxon>Pseudomonadota</taxon>
        <taxon>Gammaproteobacteria</taxon>
        <taxon>Enterobacterales</taxon>
        <taxon>Erwiniaceae</taxon>
        <taxon>Erwinia</taxon>
    </lineage>
</organism>
<proteinExistence type="predicted"/>
<comment type="caution">
    <text evidence="1">The sequence shown here is derived from an EMBL/GenBank/DDBJ whole genome shotgun (WGS) entry which is preliminary data.</text>
</comment>
<evidence type="ECO:0008006" key="3">
    <source>
        <dbReference type="Google" id="ProtNLM"/>
    </source>
</evidence>
<dbReference type="Proteomes" id="UP001554567">
    <property type="component" value="Unassembled WGS sequence"/>
</dbReference>
<accession>A0ABV3MWK6</accession>
<dbReference type="EMBL" id="JBFKZN010000001">
    <property type="protein sequence ID" value="MEW5287929.1"/>
    <property type="molecule type" value="Genomic_DNA"/>
</dbReference>
<keyword evidence="2" id="KW-1185">Reference proteome</keyword>
<dbReference type="RefSeq" id="WP_367166508.1">
    <property type="nucleotide sequence ID" value="NZ_JBFKZN010000001.1"/>
</dbReference>